<dbReference type="STRING" id="126957.T1JNM1"/>
<keyword evidence="4" id="KW-1185">Reference proteome</keyword>
<protein>
    <recommendedName>
        <fullName evidence="5">Coiled-coil domain-containing protein 186</fullName>
    </recommendedName>
</protein>
<dbReference type="PANTHER" id="PTHR18911:SF5">
    <property type="entry name" value="COILED-COIL DOMAIN-CONTAINING PROTEIN 186"/>
    <property type="match status" value="1"/>
</dbReference>
<evidence type="ECO:0000313" key="3">
    <source>
        <dbReference type="EnsemblMetazoa" id="SMAR015450-PA"/>
    </source>
</evidence>
<feature type="coiled-coil region" evidence="1">
    <location>
        <begin position="634"/>
        <end position="668"/>
    </location>
</feature>
<keyword evidence="1" id="KW-0175">Coiled coil</keyword>
<dbReference type="PhylomeDB" id="T1JNM1"/>
<evidence type="ECO:0008006" key="5">
    <source>
        <dbReference type="Google" id="ProtNLM"/>
    </source>
</evidence>
<reference evidence="3" key="2">
    <citation type="submission" date="2015-02" db="UniProtKB">
        <authorList>
            <consortium name="EnsemblMetazoa"/>
        </authorList>
    </citation>
    <scope>IDENTIFICATION</scope>
</reference>
<proteinExistence type="predicted"/>
<accession>T1JNM1</accession>
<dbReference type="OMA" id="KYGNGVM"/>
<sequence length="778" mass="89724">MSCSAEENNIETETSKNTESETNVVEPIKIVVETAVGPADSVGNVEIINQELYDELEEALEVCTNEKANANIYSDSSDLSNGMSEAAILKLRPVHQKLQNEMLSLQCKCNQQAERISQLQQENHNLREELSGTINTPPEIYEVQMEALEKTISNMQKEIASLHEKLASHDEIAKKTITQLKQDSRLKLEKMTNMYETANKDKELMVIKYAHGQKEVITLKKLQEDIEKKFRDGVLDIKSSEISNLMREGEKMKEQLSSKEIKLKWAQSKLRTEMDAHKETETKLDRVQQKLQQTREEADQIRKDCQEMIKTYQESEDVRSNSLDLQLKVKETELEKERQGKTNQEEVYHSITNEFETIKKKHRLTIEENNNLIVKIQTLEGERLEYENNLSRFKDTVNLQNQEIVDFKSKISEMDNLKAMLEREKGKFEVSNLEIERIRQTNSELLLDMDACRNKEGELLEFTERLTSKNVMLQSEFAVLESKSQMLSLEKTRLVKLSEELENQIKYLKSQVEEEKQLRQQETQLLARKLAEKTKTAESLSIKLEEEANENRELTREIQSLKRKLDLSESTHSVGNNLDPTTGLNSRASSSGSLDTITNSGSGFNNPTLTNPPVQRNVNNSHMDNNVITIEPSRQLLIERIVKLQKSLARKNEKIEFLDEHARQLITELRKKSKIIQSYVMKLEAGALVTEQMDQNKIDLAKRGGIMASLYNSQASDGAMTFELSLEINRKLQAVLEDTLLKNITLKVFKEKILIHWAMKLRGYQKNINDLRRDKFPE</sequence>
<feature type="coiled-coil region" evidence="1">
    <location>
        <begin position="369"/>
        <end position="424"/>
    </location>
</feature>
<reference evidence="4" key="1">
    <citation type="submission" date="2011-05" db="EMBL/GenBank/DDBJ databases">
        <authorList>
            <person name="Richards S.R."/>
            <person name="Qu J."/>
            <person name="Jiang H."/>
            <person name="Jhangiani S.N."/>
            <person name="Agravi P."/>
            <person name="Goodspeed R."/>
            <person name="Gross S."/>
            <person name="Mandapat C."/>
            <person name="Jackson L."/>
            <person name="Mathew T."/>
            <person name="Pu L."/>
            <person name="Thornton R."/>
            <person name="Saada N."/>
            <person name="Wilczek-Boney K.B."/>
            <person name="Lee S."/>
            <person name="Kovar C."/>
            <person name="Wu Y."/>
            <person name="Scherer S.E."/>
            <person name="Worley K.C."/>
            <person name="Muzny D.M."/>
            <person name="Gibbs R."/>
        </authorList>
    </citation>
    <scope>NUCLEOTIDE SEQUENCE</scope>
    <source>
        <strain evidence="4">Brora</strain>
    </source>
</reference>
<feature type="region of interest" description="Disordered" evidence="2">
    <location>
        <begin position="1"/>
        <end position="21"/>
    </location>
</feature>
<dbReference type="EMBL" id="JH430212">
    <property type="status" value="NOT_ANNOTATED_CDS"/>
    <property type="molecule type" value="Genomic_DNA"/>
</dbReference>
<evidence type="ECO:0000313" key="4">
    <source>
        <dbReference type="Proteomes" id="UP000014500"/>
    </source>
</evidence>
<dbReference type="Proteomes" id="UP000014500">
    <property type="component" value="Unassembled WGS sequence"/>
</dbReference>
<dbReference type="EnsemblMetazoa" id="SMAR015450-RA">
    <property type="protein sequence ID" value="SMAR015450-PA"/>
    <property type="gene ID" value="SMAR015450"/>
</dbReference>
<evidence type="ECO:0000256" key="2">
    <source>
        <dbReference type="SAM" id="MobiDB-lite"/>
    </source>
</evidence>
<feature type="coiled-coil region" evidence="1">
    <location>
        <begin position="49"/>
        <end position="201"/>
    </location>
</feature>
<evidence type="ECO:0000256" key="1">
    <source>
        <dbReference type="SAM" id="Coils"/>
    </source>
</evidence>
<name>T1JNM1_STRMM</name>
<dbReference type="AlphaFoldDB" id="T1JNM1"/>
<feature type="region of interest" description="Disordered" evidence="2">
    <location>
        <begin position="569"/>
        <end position="620"/>
    </location>
</feature>
<organism evidence="3 4">
    <name type="scientific">Strigamia maritima</name>
    <name type="common">European centipede</name>
    <name type="synonym">Geophilus maritimus</name>
    <dbReference type="NCBI Taxonomy" id="126957"/>
    <lineage>
        <taxon>Eukaryota</taxon>
        <taxon>Metazoa</taxon>
        <taxon>Ecdysozoa</taxon>
        <taxon>Arthropoda</taxon>
        <taxon>Myriapoda</taxon>
        <taxon>Chilopoda</taxon>
        <taxon>Pleurostigmophora</taxon>
        <taxon>Geophilomorpha</taxon>
        <taxon>Linotaeniidae</taxon>
        <taxon>Strigamia</taxon>
    </lineage>
</organism>
<feature type="compositionally biased region" description="Polar residues" evidence="2">
    <location>
        <begin position="570"/>
        <end position="620"/>
    </location>
</feature>
<feature type="coiled-coil region" evidence="1">
    <location>
        <begin position="242"/>
        <end position="311"/>
    </location>
</feature>
<dbReference type="GO" id="GO:0031267">
    <property type="term" value="F:small GTPase binding"/>
    <property type="evidence" value="ECO:0007669"/>
    <property type="project" value="TreeGrafter"/>
</dbReference>
<dbReference type="InterPro" id="IPR038830">
    <property type="entry name" value="CCDC186"/>
</dbReference>
<dbReference type="eggNOG" id="KOG0992">
    <property type="taxonomic scope" value="Eukaryota"/>
</dbReference>
<dbReference type="HOGENOM" id="CLU_007958_0_0_1"/>
<dbReference type="PANTHER" id="PTHR18911">
    <property type="entry name" value="CTCL TUMOR ANTIGEN HD-CL-01"/>
    <property type="match status" value="1"/>
</dbReference>
<dbReference type="GO" id="GO:0005802">
    <property type="term" value="C:trans-Golgi network"/>
    <property type="evidence" value="ECO:0007669"/>
    <property type="project" value="TreeGrafter"/>
</dbReference>
<dbReference type="GO" id="GO:0099518">
    <property type="term" value="P:vesicle cytoskeletal trafficking"/>
    <property type="evidence" value="ECO:0007669"/>
    <property type="project" value="TreeGrafter"/>
</dbReference>